<dbReference type="InterPro" id="IPR036028">
    <property type="entry name" value="SH3-like_dom_sf"/>
</dbReference>
<dbReference type="PANTHER" id="PTHR14167">
    <property type="entry name" value="SH3 DOMAIN-CONTAINING"/>
    <property type="match status" value="1"/>
</dbReference>
<dbReference type="PRINTS" id="PR00499">
    <property type="entry name" value="P67PHOX"/>
</dbReference>
<dbReference type="SMART" id="SM00326">
    <property type="entry name" value="SH3"/>
    <property type="match status" value="1"/>
</dbReference>
<dbReference type="SUPFAM" id="SSF50044">
    <property type="entry name" value="SH3-domain"/>
    <property type="match status" value="1"/>
</dbReference>
<dbReference type="WBParaSite" id="SRDH1_63020.5">
    <property type="protein sequence ID" value="SRDH1_63020.5"/>
    <property type="gene ID" value="SRDH1_63020"/>
</dbReference>
<evidence type="ECO:0000256" key="7">
    <source>
        <dbReference type="ARBA" id="ARBA00022553"/>
    </source>
</evidence>
<dbReference type="InterPro" id="IPR028455">
    <property type="entry name" value="ABI3_SH3"/>
</dbReference>
<keyword evidence="7" id="KW-0597">Phosphoprotein</keyword>
<organism evidence="15 16">
    <name type="scientific">Schistosoma rodhaini</name>
    <dbReference type="NCBI Taxonomy" id="6188"/>
    <lineage>
        <taxon>Eukaryota</taxon>
        <taxon>Metazoa</taxon>
        <taxon>Spiralia</taxon>
        <taxon>Lophotrochozoa</taxon>
        <taxon>Platyhelminthes</taxon>
        <taxon>Trematoda</taxon>
        <taxon>Digenea</taxon>
        <taxon>Strigeidida</taxon>
        <taxon>Schistosomatoidea</taxon>
        <taxon>Schistosomatidae</taxon>
        <taxon>Schistosoma</taxon>
    </lineage>
</organism>
<evidence type="ECO:0000256" key="10">
    <source>
        <dbReference type="ARBA" id="ARBA00023212"/>
    </source>
</evidence>
<keyword evidence="15" id="KW-1185">Reference proteome</keyword>
<evidence type="ECO:0000256" key="13">
    <source>
        <dbReference type="SAM" id="MobiDB-lite"/>
    </source>
</evidence>
<dbReference type="PRINTS" id="PR00452">
    <property type="entry name" value="SH3DOMAIN"/>
</dbReference>
<dbReference type="FunFam" id="2.30.30.40:FF:000002">
    <property type="entry name" value="abl interactor 1 isoform X1"/>
    <property type="match status" value="1"/>
</dbReference>
<evidence type="ECO:0000256" key="3">
    <source>
        <dbReference type="ARBA" id="ARBA00004510"/>
    </source>
</evidence>
<name>A0AA85FTD4_9TREM</name>
<dbReference type="GO" id="GO:0030027">
    <property type="term" value="C:lamellipodium"/>
    <property type="evidence" value="ECO:0007669"/>
    <property type="project" value="UniProtKB-SubCell"/>
</dbReference>
<evidence type="ECO:0000256" key="5">
    <source>
        <dbReference type="ARBA" id="ARBA00022443"/>
    </source>
</evidence>
<evidence type="ECO:0000256" key="2">
    <source>
        <dbReference type="ARBA" id="ARBA00004245"/>
    </source>
</evidence>
<dbReference type="PROSITE" id="PS50002">
    <property type="entry name" value="SH3"/>
    <property type="match status" value="1"/>
</dbReference>
<dbReference type="CDD" id="cd11826">
    <property type="entry name" value="SH3_Abi"/>
    <property type="match status" value="1"/>
</dbReference>
<dbReference type="AlphaFoldDB" id="A0AA85FTD4"/>
<keyword evidence="6" id="KW-0963">Cytoplasm</keyword>
<keyword evidence="5 12" id="KW-0728">SH3 domain</keyword>
<dbReference type="Proteomes" id="UP000050792">
    <property type="component" value="Unassembled WGS sequence"/>
</dbReference>
<dbReference type="InterPro" id="IPR001452">
    <property type="entry name" value="SH3_domain"/>
</dbReference>
<dbReference type="InterPro" id="IPR012849">
    <property type="entry name" value="Abl-interactor_HHR_dom"/>
</dbReference>
<evidence type="ECO:0000256" key="6">
    <source>
        <dbReference type="ARBA" id="ARBA00022490"/>
    </source>
</evidence>
<dbReference type="InterPro" id="IPR050384">
    <property type="entry name" value="Endophilin_SH3RF"/>
</dbReference>
<evidence type="ECO:0000256" key="9">
    <source>
        <dbReference type="ARBA" id="ARBA00023136"/>
    </source>
</evidence>
<feature type="region of interest" description="Disordered" evidence="13">
    <location>
        <begin position="286"/>
        <end position="316"/>
    </location>
</feature>
<dbReference type="Pfam" id="PF14604">
    <property type="entry name" value="SH3_9"/>
    <property type="match status" value="1"/>
</dbReference>
<protein>
    <submittedName>
        <fullName evidence="16">SH3 domain-containing protein</fullName>
    </submittedName>
</protein>
<evidence type="ECO:0000313" key="15">
    <source>
        <dbReference type="Proteomes" id="UP000050792"/>
    </source>
</evidence>
<reference evidence="15" key="1">
    <citation type="submission" date="2022-06" db="EMBL/GenBank/DDBJ databases">
        <authorList>
            <person name="Berger JAMES D."/>
            <person name="Berger JAMES D."/>
        </authorList>
    </citation>
    <scope>NUCLEOTIDE SEQUENCE [LARGE SCALE GENOMIC DNA]</scope>
</reference>
<dbReference type="PANTHER" id="PTHR14167:SF81">
    <property type="entry name" value="ENDOPHILIN-A"/>
    <property type="match status" value="1"/>
</dbReference>
<keyword evidence="9" id="KW-0472">Membrane</keyword>
<keyword evidence="8" id="KW-0175">Coiled coil</keyword>
<reference evidence="16" key="2">
    <citation type="submission" date="2023-11" db="UniProtKB">
        <authorList>
            <consortium name="WormBaseParasite"/>
        </authorList>
    </citation>
    <scope>IDENTIFICATION</scope>
</reference>
<sequence length="588" mass="65555">MAYLAMRMIESRLADSRHKLIETSNNIEKATAFCSEKYLVNPESNTLDESLELATQSICAVAHEVNRFASQFLEALEYQSYQTTDLSDKISKLKMVCNIYLEKVARKAVGSFTVSRVPVVYQHEGVFPEPPQKYIRQPINFSILDNVGHGIPTQDPVSNYYGQSFIQAATLTRRGSSSASGQLPGRQHSTVACRTMNSKPCLEYAAPTNNLRPQVSTVGRATVICRGGMLPPQQFINACGSLMTQHIPGGINSSVGSISSNYASSAAFCMNNRTVNPDILCTTMSSARSRKSSGSSGAGSNAPQYHHSHYTPGQTYIQSSNNEQLMHTSHVTYNKPTVQSQYMASQISHAVVSGTSQSAYNNKEDRHLLSDRDEVVVTGQTHLLQSQQQNDRITSVLATDSPEILHSQQLLTEQLPQYQQNVRDSVIYQKQSTLEMDKNINKMGQLNIASQAVSSTQSQHQTFNEKTVGEPDEHLTIPPPGAFRYDNERESQVNQIKGQEVNFGDPLAMQNSRLIPRQPSDPAWAPDFYIEKVITMYEYVRDKDDELTFVENQIIYVIKKNDDGWWEGIMNGKTGLFPGNYVEPFDTE</sequence>
<evidence type="ECO:0000256" key="4">
    <source>
        <dbReference type="ARBA" id="ARBA00010020"/>
    </source>
</evidence>
<dbReference type="Gene3D" id="6.10.140.1620">
    <property type="match status" value="1"/>
</dbReference>
<evidence type="ECO:0000256" key="11">
    <source>
        <dbReference type="ARBA" id="ARBA00023273"/>
    </source>
</evidence>
<comment type="subcellular location">
    <subcellularLocation>
        <location evidence="3">Cell projection</location>
        <location evidence="3">Lamellipodium</location>
    </subcellularLocation>
    <subcellularLocation>
        <location evidence="2">Cytoplasm</location>
        <location evidence="2">Cytoskeleton</location>
    </subcellularLocation>
    <subcellularLocation>
        <location evidence="1">Membrane</location>
        <topology evidence="1">Peripheral membrane protein</topology>
    </subcellularLocation>
</comment>
<evidence type="ECO:0000256" key="1">
    <source>
        <dbReference type="ARBA" id="ARBA00004170"/>
    </source>
</evidence>
<keyword evidence="10" id="KW-0206">Cytoskeleton</keyword>
<feature type="domain" description="SH3" evidence="14">
    <location>
        <begin position="528"/>
        <end position="587"/>
    </location>
</feature>
<evidence type="ECO:0000259" key="14">
    <source>
        <dbReference type="PROSITE" id="PS50002"/>
    </source>
</evidence>
<dbReference type="Gene3D" id="2.30.30.40">
    <property type="entry name" value="SH3 Domains"/>
    <property type="match status" value="1"/>
</dbReference>
<comment type="similarity">
    <text evidence="4">Belongs to the ABI family.</text>
</comment>
<evidence type="ECO:0000256" key="12">
    <source>
        <dbReference type="PROSITE-ProRule" id="PRU00192"/>
    </source>
</evidence>
<evidence type="ECO:0000256" key="8">
    <source>
        <dbReference type="ARBA" id="ARBA00023054"/>
    </source>
</evidence>
<evidence type="ECO:0000313" key="16">
    <source>
        <dbReference type="WBParaSite" id="SRDH1_63020.5"/>
    </source>
</evidence>
<dbReference type="GO" id="GO:0005856">
    <property type="term" value="C:cytoskeleton"/>
    <property type="evidence" value="ECO:0007669"/>
    <property type="project" value="UniProtKB-SubCell"/>
</dbReference>
<keyword evidence="11" id="KW-0966">Cell projection</keyword>
<dbReference type="Pfam" id="PF07815">
    <property type="entry name" value="Abi_HHR"/>
    <property type="match status" value="1"/>
</dbReference>
<proteinExistence type="inferred from homology"/>
<accession>A0AA85FTD4</accession>